<dbReference type="Proteomes" id="UP000292209">
    <property type="component" value="Unassembled WGS sequence"/>
</dbReference>
<gene>
    <name evidence="3" type="ORF">BC751_2829</name>
</gene>
<dbReference type="SUPFAM" id="SSF81324">
    <property type="entry name" value="Voltage-gated potassium channels"/>
    <property type="match status" value="1"/>
</dbReference>
<dbReference type="OrthoDB" id="9799090at2"/>
<feature type="domain" description="Potassium channel" evidence="2">
    <location>
        <begin position="163"/>
        <end position="220"/>
    </location>
</feature>
<dbReference type="Pfam" id="PF07885">
    <property type="entry name" value="Ion_trans_2"/>
    <property type="match status" value="1"/>
</dbReference>
<feature type="transmembrane region" description="Helical" evidence="1">
    <location>
        <begin position="128"/>
        <end position="151"/>
    </location>
</feature>
<keyword evidence="1" id="KW-1133">Transmembrane helix</keyword>
<organism evidence="3 4">
    <name type="scientific">Cecembia calidifontis</name>
    <dbReference type="NCBI Taxonomy" id="1187080"/>
    <lineage>
        <taxon>Bacteria</taxon>
        <taxon>Pseudomonadati</taxon>
        <taxon>Bacteroidota</taxon>
        <taxon>Cytophagia</taxon>
        <taxon>Cytophagales</taxon>
        <taxon>Cyclobacteriaceae</taxon>
        <taxon>Cecembia</taxon>
    </lineage>
</organism>
<proteinExistence type="predicted"/>
<feature type="transmembrane region" description="Helical" evidence="1">
    <location>
        <begin position="98"/>
        <end position="116"/>
    </location>
</feature>
<dbReference type="InterPro" id="IPR013099">
    <property type="entry name" value="K_chnl_dom"/>
</dbReference>
<dbReference type="RefSeq" id="WP_130276032.1">
    <property type="nucleotide sequence ID" value="NZ_SGXG01000001.1"/>
</dbReference>
<keyword evidence="1" id="KW-0472">Membrane</keyword>
<evidence type="ECO:0000313" key="3">
    <source>
        <dbReference type="EMBL" id="RZS97226.1"/>
    </source>
</evidence>
<dbReference type="EMBL" id="SGXG01000001">
    <property type="protein sequence ID" value="RZS97226.1"/>
    <property type="molecule type" value="Genomic_DNA"/>
</dbReference>
<feature type="transmembrane region" description="Helical" evidence="1">
    <location>
        <begin position="12"/>
        <end position="32"/>
    </location>
</feature>
<evidence type="ECO:0000313" key="4">
    <source>
        <dbReference type="Proteomes" id="UP000292209"/>
    </source>
</evidence>
<feature type="transmembrane region" description="Helical" evidence="1">
    <location>
        <begin position="44"/>
        <end position="61"/>
    </location>
</feature>
<dbReference type="AlphaFoldDB" id="A0A4Q7PAD1"/>
<feature type="transmembrane region" description="Helical" evidence="1">
    <location>
        <begin position="66"/>
        <end position="86"/>
    </location>
</feature>
<evidence type="ECO:0000259" key="2">
    <source>
        <dbReference type="Pfam" id="PF07885"/>
    </source>
</evidence>
<reference evidence="3 4" key="1">
    <citation type="submission" date="2019-02" db="EMBL/GenBank/DDBJ databases">
        <title>Genomic Encyclopedia of Archaeal and Bacterial Type Strains, Phase II (KMG-II): from individual species to whole genera.</title>
        <authorList>
            <person name="Goeker M."/>
        </authorList>
    </citation>
    <scope>NUCLEOTIDE SEQUENCE [LARGE SCALE GENOMIC DNA]</scope>
    <source>
        <strain evidence="3 4">DSM 21411</strain>
    </source>
</reference>
<sequence>MNNLLHKTKKYWESDVSFISLLVMLLVIVFILPVLNDIQPDNSFLLNAMFIALFIIGIFSARERVFVISSMIMISFHLGLRIIRFGDNPYEFYNLERIVIILNLVLFMVINLRLLFRDEEVNAYRIIGAVNVYLCMALVGAFGMELIHLYLGNSIEGNIELTGMDKDFGDFMYFSLVSLSTVGFGDVHPTNTIAKMLSSFLSVVGILYPAVVIAKLVSYASKNPNG</sequence>
<feature type="transmembrane region" description="Helical" evidence="1">
    <location>
        <begin position="171"/>
        <end position="188"/>
    </location>
</feature>
<keyword evidence="4" id="KW-1185">Reference proteome</keyword>
<keyword evidence="1" id="KW-0812">Transmembrane</keyword>
<dbReference type="Gene3D" id="1.10.287.70">
    <property type="match status" value="1"/>
</dbReference>
<accession>A0A4Q7PAD1</accession>
<protein>
    <submittedName>
        <fullName evidence="3">Ion channel</fullName>
    </submittedName>
</protein>
<feature type="transmembrane region" description="Helical" evidence="1">
    <location>
        <begin position="200"/>
        <end position="220"/>
    </location>
</feature>
<comment type="caution">
    <text evidence="3">The sequence shown here is derived from an EMBL/GenBank/DDBJ whole genome shotgun (WGS) entry which is preliminary data.</text>
</comment>
<name>A0A4Q7PAD1_9BACT</name>
<evidence type="ECO:0000256" key="1">
    <source>
        <dbReference type="SAM" id="Phobius"/>
    </source>
</evidence>